<dbReference type="GO" id="GO:0017001">
    <property type="term" value="P:antibiotic catabolic process"/>
    <property type="evidence" value="ECO:0007669"/>
    <property type="project" value="UniProtKB-ARBA"/>
</dbReference>
<evidence type="ECO:0000259" key="2">
    <source>
        <dbReference type="SMART" id="SM00849"/>
    </source>
</evidence>
<dbReference type="SMART" id="SM00849">
    <property type="entry name" value="Lactamase_B"/>
    <property type="match status" value="1"/>
</dbReference>
<evidence type="ECO:0000256" key="1">
    <source>
        <dbReference type="ARBA" id="ARBA00005250"/>
    </source>
</evidence>
<proteinExistence type="inferred from homology"/>
<comment type="caution">
    <text evidence="3">The sequence shown here is derived from an EMBL/GenBank/DDBJ whole genome shotgun (WGS) entry which is preliminary data.</text>
</comment>
<reference evidence="4" key="1">
    <citation type="journal article" date="2019" name="Genome Announc.">
        <title>Draft Genome Sequence of Pseudoalteromonas piscicida Strain 36Y ROTHPW, an Hypersaline Seawater Isolate from the South Coast of Sonora, Mexico.</title>
        <authorList>
            <person name="Sanchez-Diaz R."/>
            <person name="Molina-Garza Z.J."/>
            <person name="Cruz-Suarez L.E."/>
            <person name="Selvin J."/>
            <person name="Kiran G.S."/>
            <person name="Ibarra-Gamez J.C."/>
            <person name="Gomez-Gil B."/>
            <person name="Galaviz-Silva L."/>
        </authorList>
    </citation>
    <scope>NUCLEOTIDE SEQUENCE [LARGE SCALE GENOMIC DNA]</scope>
    <source>
        <strain evidence="4">36Y_RITHPW</strain>
    </source>
</reference>
<dbReference type="InterPro" id="IPR050855">
    <property type="entry name" value="NDM-1-like"/>
</dbReference>
<dbReference type="PANTHER" id="PTHR42951:SF4">
    <property type="entry name" value="ACYL-COENZYME A THIOESTERASE MBLAC2"/>
    <property type="match status" value="1"/>
</dbReference>
<dbReference type="InterPro" id="IPR036866">
    <property type="entry name" value="RibonucZ/Hydroxyglut_hydro"/>
</dbReference>
<name>A0A2A5JUD3_PSEO7</name>
<dbReference type="Proteomes" id="UP000228621">
    <property type="component" value="Unassembled WGS sequence"/>
</dbReference>
<dbReference type="SUPFAM" id="SSF56281">
    <property type="entry name" value="Metallo-hydrolase/oxidoreductase"/>
    <property type="match status" value="1"/>
</dbReference>
<dbReference type="RefSeq" id="WP_099640787.1">
    <property type="nucleotide sequence ID" value="NZ_NKHF01000018.1"/>
</dbReference>
<keyword evidence="4" id="KW-1185">Reference proteome</keyword>
<accession>A0A2A5JUD3</accession>
<feature type="domain" description="Metallo-beta-lactamase" evidence="2">
    <location>
        <begin position="56"/>
        <end position="241"/>
    </location>
</feature>
<evidence type="ECO:0000313" key="4">
    <source>
        <dbReference type="Proteomes" id="UP000228621"/>
    </source>
</evidence>
<dbReference type="CDD" id="cd16282">
    <property type="entry name" value="metallo-hydrolase-like_MBL-fold"/>
    <property type="match status" value="1"/>
</dbReference>
<keyword evidence="3" id="KW-0378">Hydrolase</keyword>
<dbReference type="EMBL" id="NKHF01000018">
    <property type="protein sequence ID" value="PCK33028.1"/>
    <property type="molecule type" value="Genomic_DNA"/>
</dbReference>
<dbReference type="Pfam" id="PF00753">
    <property type="entry name" value="Lactamase_B"/>
    <property type="match status" value="1"/>
</dbReference>
<dbReference type="InterPro" id="IPR001279">
    <property type="entry name" value="Metallo-B-lactamas"/>
</dbReference>
<protein>
    <submittedName>
        <fullName evidence="3">MBL fold metallo-hydrolase</fullName>
    </submittedName>
</protein>
<comment type="similarity">
    <text evidence="1">Belongs to the metallo-beta-lactamase superfamily. Class-B beta-lactamase family.</text>
</comment>
<gene>
    <name evidence="3" type="ORF">CEX98_03745</name>
</gene>
<dbReference type="OrthoDB" id="9815874at2"/>
<dbReference type="AlphaFoldDB" id="A0A2A5JUD3"/>
<evidence type="ECO:0000313" key="3">
    <source>
        <dbReference type="EMBL" id="PCK33028.1"/>
    </source>
</evidence>
<sequence length="319" mass="34703">MLNRIRSGLIIIGLFCAHVGAQPQSLDLKAVEVSNNVYSVISPFYGRPTAENKGWNSNSHFIVTKDGVLVFDSGSSQQIGSAIIAAVKRVTDQPIRWLVNSHSHADHWLGNAAFANLGVELISTSLSAETMKSDGPVDVEAFFNMTKGATGQSKLAIPTSTILHQHTRTFGNTEVKFVLANNGHSPGDVMLWLPKQRILIGGDVVNSNFIPIMTPRGNVTHLISTLKELEQLDPLIVLTGHGENTSVKSVSRDIQFLTVAWNAVREALAKGTAPTKIPGSLQAQLRLEFGSAYQDFDTSISYLLEMMINKQRLPTSNQS</sequence>
<dbReference type="PANTHER" id="PTHR42951">
    <property type="entry name" value="METALLO-BETA-LACTAMASE DOMAIN-CONTAINING"/>
    <property type="match status" value="1"/>
</dbReference>
<dbReference type="GO" id="GO:0016787">
    <property type="term" value="F:hydrolase activity"/>
    <property type="evidence" value="ECO:0007669"/>
    <property type="project" value="UniProtKB-KW"/>
</dbReference>
<organism evidence="3 4">
    <name type="scientific">Pseudoalteromonas piscicida</name>
    <dbReference type="NCBI Taxonomy" id="43662"/>
    <lineage>
        <taxon>Bacteria</taxon>
        <taxon>Pseudomonadati</taxon>
        <taxon>Pseudomonadota</taxon>
        <taxon>Gammaproteobacteria</taxon>
        <taxon>Alteromonadales</taxon>
        <taxon>Pseudoalteromonadaceae</taxon>
        <taxon>Pseudoalteromonas</taxon>
    </lineage>
</organism>
<dbReference type="Gene3D" id="3.60.15.10">
    <property type="entry name" value="Ribonuclease Z/Hydroxyacylglutathione hydrolase-like"/>
    <property type="match status" value="1"/>
</dbReference>